<keyword evidence="8" id="KW-1185">Reference proteome</keyword>
<comment type="caution">
    <text evidence="7">The sequence shown here is derived from an EMBL/GenBank/DDBJ whole genome shotgun (WGS) entry which is preliminary data.</text>
</comment>
<keyword evidence="5" id="KW-1133">Transmembrane helix</keyword>
<dbReference type="STRING" id="1793.AWC04_11105"/>
<dbReference type="InterPro" id="IPR002758">
    <property type="entry name" value="Cation_antiport_E"/>
</dbReference>
<dbReference type="GO" id="GO:0005886">
    <property type="term" value="C:plasma membrane"/>
    <property type="evidence" value="ECO:0007669"/>
    <property type="project" value="UniProtKB-SubCell"/>
</dbReference>
<keyword evidence="3" id="KW-1003">Cell membrane</keyword>
<dbReference type="RefSeq" id="WP_085096069.1">
    <property type="nucleotide sequence ID" value="NZ_AP022603.1"/>
</dbReference>
<evidence type="ECO:0000256" key="2">
    <source>
        <dbReference type="ARBA" id="ARBA00006228"/>
    </source>
</evidence>
<sequence>MTRPGLRQRAVRLAMLAWLVAVWMLLWGDVSWANLLSGLVLALLITFALPLPPVPVQSRVRPLGVLRLVGYLAVNLVVSSLQTAWLAIRPGPPPLTAVLRAQLAIRSDLMLALAVNIINLTPGTIVLEIDQVRRIVYIHVLDVGSQRAVAKFYAQVQQVERLVNAAFPPIEDAQSGALS</sequence>
<keyword evidence="4" id="KW-0812">Transmembrane</keyword>
<proteinExistence type="inferred from homology"/>
<reference evidence="7 8" key="1">
    <citation type="submission" date="2016-01" db="EMBL/GenBank/DDBJ databases">
        <title>The new phylogeny of the genus Mycobacterium.</title>
        <authorList>
            <person name="Tarcisio F."/>
            <person name="Conor M."/>
            <person name="Antonella G."/>
            <person name="Elisabetta G."/>
            <person name="Giulia F.S."/>
            <person name="Sara T."/>
            <person name="Anna F."/>
            <person name="Clotilde B."/>
            <person name="Roberto B."/>
            <person name="Veronica D.S."/>
            <person name="Fabio R."/>
            <person name="Monica P."/>
            <person name="Olivier J."/>
            <person name="Enrico T."/>
            <person name="Nicola S."/>
        </authorList>
    </citation>
    <scope>NUCLEOTIDE SEQUENCE [LARGE SCALE GENOMIC DNA]</scope>
    <source>
        <strain evidence="7 8">DSM 44179</strain>
    </source>
</reference>
<protein>
    <submittedName>
        <fullName evidence="7">Cation:proton antiporter</fullName>
    </submittedName>
</protein>
<comment type="subcellular location">
    <subcellularLocation>
        <location evidence="1">Cell membrane</location>
        <topology evidence="1">Multi-pass membrane protein</topology>
    </subcellularLocation>
</comment>
<name>A0A1X1RD19_MYCFA</name>
<organism evidence="7 8">
    <name type="scientific">Mycolicibacterium fallax</name>
    <name type="common">Mycobacterium fallax</name>
    <dbReference type="NCBI Taxonomy" id="1793"/>
    <lineage>
        <taxon>Bacteria</taxon>
        <taxon>Bacillati</taxon>
        <taxon>Actinomycetota</taxon>
        <taxon>Actinomycetes</taxon>
        <taxon>Mycobacteriales</taxon>
        <taxon>Mycobacteriaceae</taxon>
        <taxon>Mycolicibacterium</taxon>
    </lineage>
</organism>
<dbReference type="EMBL" id="LQOJ01000039">
    <property type="protein sequence ID" value="ORV03173.1"/>
    <property type="molecule type" value="Genomic_DNA"/>
</dbReference>
<dbReference type="PANTHER" id="PTHR34584">
    <property type="entry name" value="NA(+)/H(+) ANTIPORTER SUBUNIT E1"/>
    <property type="match status" value="1"/>
</dbReference>
<dbReference type="Proteomes" id="UP000193484">
    <property type="component" value="Unassembled WGS sequence"/>
</dbReference>
<dbReference type="PANTHER" id="PTHR34584:SF1">
    <property type="entry name" value="NA(+)_H(+) ANTIPORTER SUBUNIT E1"/>
    <property type="match status" value="1"/>
</dbReference>
<evidence type="ECO:0000256" key="3">
    <source>
        <dbReference type="ARBA" id="ARBA00022475"/>
    </source>
</evidence>
<evidence type="ECO:0000256" key="6">
    <source>
        <dbReference type="ARBA" id="ARBA00023136"/>
    </source>
</evidence>
<evidence type="ECO:0000313" key="7">
    <source>
        <dbReference type="EMBL" id="ORV03173.1"/>
    </source>
</evidence>
<dbReference type="AlphaFoldDB" id="A0A1X1RD19"/>
<gene>
    <name evidence="7" type="ORF">AWC04_11105</name>
</gene>
<dbReference type="NCBIfam" id="NF006521">
    <property type="entry name" value="PRK08965.1-5"/>
    <property type="match status" value="1"/>
</dbReference>
<evidence type="ECO:0000313" key="8">
    <source>
        <dbReference type="Proteomes" id="UP000193484"/>
    </source>
</evidence>
<keyword evidence="6" id="KW-0472">Membrane</keyword>
<evidence type="ECO:0000256" key="4">
    <source>
        <dbReference type="ARBA" id="ARBA00022692"/>
    </source>
</evidence>
<dbReference type="GO" id="GO:0008324">
    <property type="term" value="F:monoatomic cation transmembrane transporter activity"/>
    <property type="evidence" value="ECO:0007669"/>
    <property type="project" value="InterPro"/>
</dbReference>
<accession>A0A1X1RD19</accession>
<evidence type="ECO:0000256" key="1">
    <source>
        <dbReference type="ARBA" id="ARBA00004651"/>
    </source>
</evidence>
<evidence type="ECO:0000256" key="5">
    <source>
        <dbReference type="ARBA" id="ARBA00022989"/>
    </source>
</evidence>
<dbReference type="Pfam" id="PF01899">
    <property type="entry name" value="MNHE"/>
    <property type="match status" value="1"/>
</dbReference>
<comment type="similarity">
    <text evidence="2">Belongs to the CPA3 antiporters (TC 2.A.63) subunit E family.</text>
</comment>